<reference evidence="1 2" key="1">
    <citation type="submission" date="2019-08" db="EMBL/GenBank/DDBJ databases">
        <title>Whole genome of Aphis craccivora.</title>
        <authorList>
            <person name="Voronova N.V."/>
            <person name="Shulinski R.S."/>
            <person name="Bandarenka Y.V."/>
            <person name="Zhorov D.G."/>
            <person name="Warner D."/>
        </authorList>
    </citation>
    <scope>NUCLEOTIDE SEQUENCE [LARGE SCALE GENOMIC DNA]</scope>
    <source>
        <strain evidence="1">180601</strain>
        <tissue evidence="1">Whole Body</tissue>
    </source>
</reference>
<dbReference type="EMBL" id="VUJU01011656">
    <property type="protein sequence ID" value="KAF0710440.1"/>
    <property type="molecule type" value="Genomic_DNA"/>
</dbReference>
<dbReference type="PANTHER" id="PTHR10044:SF139">
    <property type="entry name" value="DEATH-ASSOCIATED INHIBITOR OF APOPTOSIS 2"/>
    <property type="match status" value="1"/>
</dbReference>
<dbReference type="Pfam" id="PF00653">
    <property type="entry name" value="BIR"/>
    <property type="match status" value="1"/>
</dbReference>
<dbReference type="GO" id="GO:0051726">
    <property type="term" value="P:regulation of cell cycle"/>
    <property type="evidence" value="ECO:0007669"/>
    <property type="project" value="TreeGrafter"/>
</dbReference>
<dbReference type="CDD" id="cd00022">
    <property type="entry name" value="BIR"/>
    <property type="match status" value="1"/>
</dbReference>
<dbReference type="PANTHER" id="PTHR10044">
    <property type="entry name" value="INHIBITOR OF APOPTOSIS"/>
    <property type="match status" value="1"/>
</dbReference>
<organism evidence="1 2">
    <name type="scientific">Aphis craccivora</name>
    <name type="common">Cowpea aphid</name>
    <dbReference type="NCBI Taxonomy" id="307492"/>
    <lineage>
        <taxon>Eukaryota</taxon>
        <taxon>Metazoa</taxon>
        <taxon>Ecdysozoa</taxon>
        <taxon>Arthropoda</taxon>
        <taxon>Hexapoda</taxon>
        <taxon>Insecta</taxon>
        <taxon>Pterygota</taxon>
        <taxon>Neoptera</taxon>
        <taxon>Paraneoptera</taxon>
        <taxon>Hemiptera</taxon>
        <taxon>Sternorrhyncha</taxon>
        <taxon>Aphidomorpha</taxon>
        <taxon>Aphidoidea</taxon>
        <taxon>Aphididae</taxon>
        <taxon>Aphidini</taxon>
        <taxon>Aphis</taxon>
        <taxon>Aphis</taxon>
    </lineage>
</organism>
<dbReference type="SUPFAM" id="SSF57924">
    <property type="entry name" value="Inhibitor of apoptosis (IAP) repeat"/>
    <property type="match status" value="1"/>
</dbReference>
<dbReference type="GO" id="GO:0005737">
    <property type="term" value="C:cytoplasm"/>
    <property type="evidence" value="ECO:0007669"/>
    <property type="project" value="TreeGrafter"/>
</dbReference>
<comment type="caution">
    <text evidence="1">The sequence shown here is derived from an EMBL/GenBank/DDBJ whole genome shotgun (WGS) entry which is preliminary data.</text>
</comment>
<dbReference type="OrthoDB" id="6113021at2759"/>
<protein>
    <submittedName>
        <fullName evidence="1">Death-associated inhibitor of apoptosis 1-like</fullName>
    </submittedName>
</protein>
<accession>A0A6G0VVE9</accession>
<keyword evidence="2" id="KW-1185">Reference proteome</keyword>
<dbReference type="SMART" id="SM00238">
    <property type="entry name" value="BIR"/>
    <property type="match status" value="1"/>
</dbReference>
<evidence type="ECO:0000313" key="2">
    <source>
        <dbReference type="Proteomes" id="UP000478052"/>
    </source>
</evidence>
<dbReference type="Proteomes" id="UP000478052">
    <property type="component" value="Unassembled WGS sequence"/>
</dbReference>
<dbReference type="GO" id="GO:0005634">
    <property type="term" value="C:nucleus"/>
    <property type="evidence" value="ECO:0007669"/>
    <property type="project" value="TreeGrafter"/>
</dbReference>
<dbReference type="InterPro" id="IPR050784">
    <property type="entry name" value="IAP"/>
</dbReference>
<evidence type="ECO:0000313" key="1">
    <source>
        <dbReference type="EMBL" id="KAF0710440.1"/>
    </source>
</evidence>
<dbReference type="AlphaFoldDB" id="A0A6G0VVE9"/>
<sequence length="128" mass="14831">MNLLKCCIDYRKQVRSVVENSAPQYPEYSTFLSRLKTFDLQPLHSYQNKYSLAEGGFTYSGTGDLVQCFYCGLLLTGWQENDEVWQQHAAHNPKCVYVLLYKVVQFIENVINEIHKCKCKTESYDVVG</sequence>
<dbReference type="Gene3D" id="1.10.1170.10">
    <property type="entry name" value="Inhibitor Of Apoptosis Protein (2mihbC-IAP-1), Chain A"/>
    <property type="match status" value="1"/>
</dbReference>
<proteinExistence type="predicted"/>
<dbReference type="PROSITE" id="PS50143">
    <property type="entry name" value="BIR_REPEAT_2"/>
    <property type="match status" value="1"/>
</dbReference>
<gene>
    <name evidence="1" type="ORF">FWK35_00034517</name>
</gene>
<dbReference type="InterPro" id="IPR001370">
    <property type="entry name" value="BIR_rpt"/>
</dbReference>
<name>A0A6G0VVE9_APHCR</name>